<dbReference type="SUPFAM" id="SSF51445">
    <property type="entry name" value="(Trans)glycosidases"/>
    <property type="match status" value="1"/>
</dbReference>
<dbReference type="InterPro" id="IPR006047">
    <property type="entry name" value="GH13_cat_dom"/>
</dbReference>
<dbReference type="InterPro" id="IPR017853">
    <property type="entry name" value="GH"/>
</dbReference>
<comment type="caution">
    <text evidence="2">The sequence shown here is derived from an EMBL/GenBank/DDBJ whole genome shotgun (WGS) entry which is preliminary data.</text>
</comment>
<dbReference type="Proteomes" id="UP001149140">
    <property type="component" value="Unassembled WGS sequence"/>
</dbReference>
<name>A0A9X3MNL6_9ACTN</name>
<evidence type="ECO:0000313" key="2">
    <source>
        <dbReference type="EMBL" id="MDA0159507.1"/>
    </source>
</evidence>
<evidence type="ECO:0000259" key="1">
    <source>
        <dbReference type="SMART" id="SM00642"/>
    </source>
</evidence>
<dbReference type="EMBL" id="JAPDOD010000002">
    <property type="protein sequence ID" value="MDA0159507.1"/>
    <property type="molecule type" value="Genomic_DNA"/>
</dbReference>
<dbReference type="SMART" id="SM00642">
    <property type="entry name" value="Aamy"/>
    <property type="match status" value="1"/>
</dbReference>
<dbReference type="AlphaFoldDB" id="A0A9X3MNL6"/>
<keyword evidence="3" id="KW-1185">Reference proteome</keyword>
<dbReference type="PANTHER" id="PTHR47786">
    <property type="entry name" value="ALPHA-1,4-GLUCAN:MALTOSE-1-PHOSPHATE MALTOSYLTRANSFERASE"/>
    <property type="match status" value="1"/>
</dbReference>
<dbReference type="PANTHER" id="PTHR47786:SF2">
    <property type="entry name" value="GLYCOSYL HYDROLASE FAMILY 13 CATALYTIC DOMAIN-CONTAINING PROTEIN"/>
    <property type="match status" value="1"/>
</dbReference>
<dbReference type="GO" id="GO:0005975">
    <property type="term" value="P:carbohydrate metabolic process"/>
    <property type="evidence" value="ECO:0007669"/>
    <property type="project" value="InterPro"/>
</dbReference>
<gene>
    <name evidence="2" type="ORF">OM076_04465</name>
</gene>
<keyword evidence="2" id="KW-0378">Hydrolase</keyword>
<dbReference type="Gene3D" id="3.20.20.80">
    <property type="entry name" value="Glycosidases"/>
    <property type="match status" value="1"/>
</dbReference>
<sequence length="438" mass="49274">MRIYEINTAVFLGGRRLEEIDWGFLPDVDAVWLMGVWERSPAGLAIARENPELLSGMRSALPDLRDEDVIGSPYCVRDYVVDPRFGDLAAARAALAERGCKLILDYVPNHVAPDHPWIESHPEFFIRGSEADLARDPVSWLRVGDSIVARGRDPYFPAWPDVVQLNAFSPDLRAAVGELLRGIAEQCDGLRCDMAMLMDNAVFARTWRLEEPEDQFWPPLIASVREDFTFIAEAYWDMEYTLQQQGFDYCYDKRLYDRLAHEDAASVRGHLQAHPDYQAKLLRFVENHDEPRAASEFGERARAAAVVMSTVPGGRLYHDGQLDGYRTHIPVFLARGPVETPDPLVRALYAPLVGLEVTDWRLLDVHDSDQLVAWAFTGYLVVVNLSDVEAWGRVQFAVDGTLTDVLTGAQFERSGPELQVGLGPWRAHVFSLSDQSSS</sequence>
<dbReference type="CDD" id="cd11347">
    <property type="entry name" value="AmyAc_1"/>
    <property type="match status" value="1"/>
</dbReference>
<reference evidence="2" key="1">
    <citation type="submission" date="2022-10" db="EMBL/GenBank/DDBJ databases">
        <title>The WGS of Solirubrobacter ginsenosidimutans DSM 21036.</title>
        <authorList>
            <person name="Jiang Z."/>
        </authorList>
    </citation>
    <scope>NUCLEOTIDE SEQUENCE</scope>
    <source>
        <strain evidence="2">DSM 21036</strain>
    </source>
</reference>
<dbReference type="RefSeq" id="WP_270038239.1">
    <property type="nucleotide sequence ID" value="NZ_JAPDOD010000002.1"/>
</dbReference>
<dbReference type="GO" id="GO:0016787">
    <property type="term" value="F:hydrolase activity"/>
    <property type="evidence" value="ECO:0007669"/>
    <property type="project" value="UniProtKB-KW"/>
</dbReference>
<evidence type="ECO:0000313" key="3">
    <source>
        <dbReference type="Proteomes" id="UP001149140"/>
    </source>
</evidence>
<feature type="domain" description="Glycosyl hydrolase family 13 catalytic" evidence="1">
    <location>
        <begin position="47"/>
        <end position="356"/>
    </location>
</feature>
<accession>A0A9X3MNL6</accession>
<protein>
    <submittedName>
        <fullName evidence="2">Alpha-amylase family glycosyl hydrolase</fullName>
    </submittedName>
</protein>
<proteinExistence type="predicted"/>
<organism evidence="2 3">
    <name type="scientific">Solirubrobacter ginsenosidimutans</name>
    <dbReference type="NCBI Taxonomy" id="490573"/>
    <lineage>
        <taxon>Bacteria</taxon>
        <taxon>Bacillati</taxon>
        <taxon>Actinomycetota</taxon>
        <taxon>Thermoleophilia</taxon>
        <taxon>Solirubrobacterales</taxon>
        <taxon>Solirubrobacteraceae</taxon>
        <taxon>Solirubrobacter</taxon>
    </lineage>
</organism>